<accession>A0A653LCK6</accession>
<evidence type="ECO:0000313" key="2">
    <source>
        <dbReference type="Proteomes" id="UP000439123"/>
    </source>
</evidence>
<sequence length="99" mass="10136">MKEVCHEQQVATALAGGGIDDVSPNCGDHLQPGPDPHRYPVSGERRAGIPDPVGLFSGVCGGRGLLGAALRSDRAASRHAGGSAHLWRRHLAGAAGQPV</sequence>
<dbReference type="AlphaFoldDB" id="A0A653LCK6"/>
<gene>
    <name evidence="1" type="ORF">AERO8C_70191</name>
</gene>
<organism evidence="1 2">
    <name type="scientific">Aeromonas veronii</name>
    <dbReference type="NCBI Taxonomy" id="654"/>
    <lineage>
        <taxon>Bacteria</taxon>
        <taxon>Pseudomonadati</taxon>
        <taxon>Pseudomonadota</taxon>
        <taxon>Gammaproteobacteria</taxon>
        <taxon>Aeromonadales</taxon>
        <taxon>Aeromonadaceae</taxon>
        <taxon>Aeromonas</taxon>
    </lineage>
</organism>
<dbReference type="EMBL" id="CABWLC010000020">
    <property type="protein sequence ID" value="VXA88562.1"/>
    <property type="molecule type" value="Genomic_DNA"/>
</dbReference>
<proteinExistence type="predicted"/>
<reference evidence="1 2" key="1">
    <citation type="submission" date="2019-10" db="EMBL/GenBank/DDBJ databases">
        <authorList>
            <person name="Karimi E."/>
        </authorList>
    </citation>
    <scope>NUCLEOTIDE SEQUENCE [LARGE SCALE GENOMIC DNA]</scope>
    <source>
        <strain evidence="1">Aeromonas sp. 8C</strain>
    </source>
</reference>
<protein>
    <submittedName>
        <fullName evidence="1">Uncharacterized protein</fullName>
    </submittedName>
</protein>
<evidence type="ECO:0000313" key="1">
    <source>
        <dbReference type="EMBL" id="VXA88562.1"/>
    </source>
</evidence>
<name>A0A653LCK6_AERVE</name>
<dbReference type="Proteomes" id="UP000439123">
    <property type="component" value="Unassembled WGS sequence"/>
</dbReference>